<dbReference type="Proteomes" id="UP000192917">
    <property type="component" value="Unassembled WGS sequence"/>
</dbReference>
<organism evidence="2 3">
    <name type="scientific">Tistlia consotensis USBA 355</name>
    <dbReference type="NCBI Taxonomy" id="560819"/>
    <lineage>
        <taxon>Bacteria</taxon>
        <taxon>Pseudomonadati</taxon>
        <taxon>Pseudomonadota</taxon>
        <taxon>Alphaproteobacteria</taxon>
        <taxon>Rhodospirillales</taxon>
        <taxon>Rhodovibrionaceae</taxon>
        <taxon>Tistlia</taxon>
    </lineage>
</organism>
<protein>
    <submittedName>
        <fullName evidence="2">Uncharacterized protein</fullName>
    </submittedName>
</protein>
<feature type="transmembrane region" description="Helical" evidence="1">
    <location>
        <begin position="61"/>
        <end position="77"/>
    </location>
</feature>
<keyword evidence="1" id="KW-0812">Transmembrane</keyword>
<dbReference type="EMBL" id="FWZX01000001">
    <property type="protein sequence ID" value="SME90341.1"/>
    <property type="molecule type" value="Genomic_DNA"/>
</dbReference>
<feature type="transmembrane region" description="Helical" evidence="1">
    <location>
        <begin position="234"/>
        <end position="259"/>
    </location>
</feature>
<accession>A0A1Y6B5A2</accession>
<reference evidence="2 3" key="1">
    <citation type="submission" date="2017-04" db="EMBL/GenBank/DDBJ databases">
        <authorList>
            <person name="Afonso C.L."/>
            <person name="Miller P.J."/>
            <person name="Scott M.A."/>
            <person name="Spackman E."/>
            <person name="Goraichik I."/>
            <person name="Dimitrov K.M."/>
            <person name="Suarez D.L."/>
            <person name="Swayne D.E."/>
        </authorList>
    </citation>
    <scope>NUCLEOTIDE SEQUENCE [LARGE SCALE GENOMIC DNA]</scope>
    <source>
        <strain evidence="2 3">USBA 355</strain>
    </source>
</reference>
<evidence type="ECO:0000313" key="3">
    <source>
        <dbReference type="Proteomes" id="UP000192917"/>
    </source>
</evidence>
<feature type="transmembrane region" description="Helical" evidence="1">
    <location>
        <begin position="201"/>
        <end position="222"/>
    </location>
</feature>
<feature type="transmembrane region" description="Helical" evidence="1">
    <location>
        <begin position="302"/>
        <end position="322"/>
    </location>
</feature>
<feature type="transmembrane region" description="Helical" evidence="1">
    <location>
        <begin position="265"/>
        <end position="281"/>
    </location>
</feature>
<sequence>MRARAVALWRHLALPAVIFLLWACAALQILTGARLFADAAGFCVALIAVAALATSRGMGPRVLAILGGGGLALAWLADDWPAALAGLDRAAAFAAFLGCLYALRGIVQASPALPTVQSAFVAFRPTARRGALQLLGLLFSVPLAIGAISIIAPLVAKEEDPAIREDIATWALRGVGLAVLFSPFTVCMGIVVSSLGSALPMAWLLIVGFATALLLAAIPHALGQCRLPRSLPRAFWVALWRVLAPVVLLIVANMTLVFAGGLTPVRAAILLVPLVGLAVTLRRDRAAQRQTAETILAAWRRFDAEIAIFVGSLVFAGVVTTIPEVREPVARLTELLGPGALIGATVLGIAVMASVGVHMVVTATILLTVFAPFMPDTPHLVLLGLAGLMGWAFGAMAAAGSLSFVAAVNILGVRARRLAFGPNLRFMAAAMLALGLVGLLLP</sequence>
<dbReference type="AlphaFoldDB" id="A0A1Y6B5A2"/>
<feature type="transmembrane region" description="Helical" evidence="1">
    <location>
        <begin position="424"/>
        <end position="441"/>
    </location>
</feature>
<evidence type="ECO:0000256" key="1">
    <source>
        <dbReference type="SAM" id="Phobius"/>
    </source>
</evidence>
<feature type="transmembrane region" description="Helical" evidence="1">
    <location>
        <begin position="175"/>
        <end position="195"/>
    </location>
</feature>
<feature type="transmembrane region" description="Helical" evidence="1">
    <location>
        <begin position="134"/>
        <end position="155"/>
    </location>
</feature>
<name>A0A1Y6B5A2_9PROT</name>
<proteinExistence type="predicted"/>
<dbReference type="STRING" id="560819.SAMN05428998_101298"/>
<feature type="transmembrane region" description="Helical" evidence="1">
    <location>
        <begin position="342"/>
        <end position="370"/>
    </location>
</feature>
<keyword evidence="1" id="KW-1133">Transmembrane helix</keyword>
<feature type="transmembrane region" description="Helical" evidence="1">
    <location>
        <begin position="36"/>
        <end position="54"/>
    </location>
</feature>
<feature type="transmembrane region" description="Helical" evidence="1">
    <location>
        <begin position="12"/>
        <end position="30"/>
    </location>
</feature>
<feature type="transmembrane region" description="Helical" evidence="1">
    <location>
        <begin position="382"/>
        <end position="412"/>
    </location>
</feature>
<keyword evidence="1" id="KW-0472">Membrane</keyword>
<dbReference type="RefSeq" id="WP_085120651.1">
    <property type="nucleotide sequence ID" value="NZ_FWZX01000001.1"/>
</dbReference>
<gene>
    <name evidence="2" type="ORF">SAMN05428998_101298</name>
</gene>
<keyword evidence="3" id="KW-1185">Reference proteome</keyword>
<evidence type="ECO:0000313" key="2">
    <source>
        <dbReference type="EMBL" id="SME90341.1"/>
    </source>
</evidence>